<accession>A0AAD5LPZ2</accession>
<evidence type="ECO:0000313" key="1">
    <source>
        <dbReference type="EMBL" id="KAJ0388905.1"/>
    </source>
</evidence>
<name>A0AAD5LPZ2_PYTIN</name>
<sequence>MISLDDAFDAARNGDAETIRAYISQPHLLADILREESLFAEPPADDDRRDDPLPMLDVWESGGRNLFHIVIVFDNGMEILPWLFSSPWCSTFC</sequence>
<protein>
    <submittedName>
        <fullName evidence="1">Uncharacterized protein</fullName>
    </submittedName>
</protein>
<evidence type="ECO:0000313" key="2">
    <source>
        <dbReference type="Proteomes" id="UP001209570"/>
    </source>
</evidence>
<dbReference type="EMBL" id="JAKCXM010005829">
    <property type="protein sequence ID" value="KAJ0388905.1"/>
    <property type="molecule type" value="Genomic_DNA"/>
</dbReference>
<proteinExistence type="predicted"/>
<reference evidence="1" key="1">
    <citation type="submission" date="2021-12" db="EMBL/GenBank/DDBJ databases">
        <title>Prjna785345.</title>
        <authorList>
            <person name="Rujirawat T."/>
            <person name="Krajaejun T."/>
        </authorList>
    </citation>
    <scope>NUCLEOTIDE SEQUENCE</scope>
    <source>
        <strain evidence="1">Pi057C3</strain>
    </source>
</reference>
<comment type="caution">
    <text evidence="1">The sequence shown here is derived from an EMBL/GenBank/DDBJ whole genome shotgun (WGS) entry which is preliminary data.</text>
</comment>
<dbReference type="AlphaFoldDB" id="A0AAD5LPZ2"/>
<keyword evidence="2" id="KW-1185">Reference proteome</keyword>
<gene>
    <name evidence="1" type="ORF">P43SY_011520</name>
</gene>
<organism evidence="1 2">
    <name type="scientific">Pythium insidiosum</name>
    <name type="common">Pythiosis disease agent</name>
    <dbReference type="NCBI Taxonomy" id="114742"/>
    <lineage>
        <taxon>Eukaryota</taxon>
        <taxon>Sar</taxon>
        <taxon>Stramenopiles</taxon>
        <taxon>Oomycota</taxon>
        <taxon>Peronosporomycetes</taxon>
        <taxon>Pythiales</taxon>
        <taxon>Pythiaceae</taxon>
        <taxon>Pythium</taxon>
    </lineage>
</organism>
<dbReference type="Proteomes" id="UP001209570">
    <property type="component" value="Unassembled WGS sequence"/>
</dbReference>